<organism evidence="1 2">
    <name type="scientific">Aspergillus indologenus CBS 114.80</name>
    <dbReference type="NCBI Taxonomy" id="1450541"/>
    <lineage>
        <taxon>Eukaryota</taxon>
        <taxon>Fungi</taxon>
        <taxon>Dikarya</taxon>
        <taxon>Ascomycota</taxon>
        <taxon>Pezizomycotina</taxon>
        <taxon>Eurotiomycetes</taxon>
        <taxon>Eurotiomycetidae</taxon>
        <taxon>Eurotiales</taxon>
        <taxon>Aspergillaceae</taxon>
        <taxon>Aspergillus</taxon>
        <taxon>Aspergillus subgen. Circumdati</taxon>
    </lineage>
</organism>
<dbReference type="Proteomes" id="UP000248817">
    <property type="component" value="Unassembled WGS sequence"/>
</dbReference>
<gene>
    <name evidence="1" type="ORF">BP00DRAFT_248810</name>
</gene>
<proteinExistence type="predicted"/>
<evidence type="ECO:0000313" key="1">
    <source>
        <dbReference type="EMBL" id="PYI28908.1"/>
    </source>
</evidence>
<dbReference type="AlphaFoldDB" id="A0A2V5HWP0"/>
<sequence>MSTRRNRTSFRILSYLIPSHRVMETPNPNSNPPAAHPPIEIIKYQKPSSPPHTKDSSSHTPVFHLKPTQILLLQLENPKPLLPNPVLLHLDLHLLSRLLRRRGTLAIRVVPTPVGGLTLRLGGNLRPSSRISGGGGGGPILLSRGRDRGCIGRGRAEGFRMSLELGDALFDGAGGAVCCHAVVWSVQKDFRGGEGARG</sequence>
<dbReference type="EMBL" id="KZ825539">
    <property type="protein sequence ID" value="PYI28908.1"/>
    <property type="molecule type" value="Genomic_DNA"/>
</dbReference>
<protein>
    <submittedName>
        <fullName evidence="1">Uncharacterized protein</fullName>
    </submittedName>
</protein>
<evidence type="ECO:0000313" key="2">
    <source>
        <dbReference type="Proteomes" id="UP000248817"/>
    </source>
</evidence>
<name>A0A2V5HWP0_9EURO</name>
<keyword evidence="2" id="KW-1185">Reference proteome</keyword>
<accession>A0A2V5HWP0</accession>
<reference evidence="1 2" key="1">
    <citation type="submission" date="2018-02" db="EMBL/GenBank/DDBJ databases">
        <title>The genomes of Aspergillus section Nigri reveals drivers in fungal speciation.</title>
        <authorList>
            <consortium name="DOE Joint Genome Institute"/>
            <person name="Vesth T.C."/>
            <person name="Nybo J."/>
            <person name="Theobald S."/>
            <person name="Brandl J."/>
            <person name="Frisvad J.C."/>
            <person name="Nielsen K.F."/>
            <person name="Lyhne E.K."/>
            <person name="Kogle M.E."/>
            <person name="Kuo A."/>
            <person name="Riley R."/>
            <person name="Clum A."/>
            <person name="Nolan M."/>
            <person name="Lipzen A."/>
            <person name="Salamov A."/>
            <person name="Henrissat B."/>
            <person name="Wiebenga A."/>
            <person name="De vries R.P."/>
            <person name="Grigoriev I.V."/>
            <person name="Mortensen U.H."/>
            <person name="Andersen M.R."/>
            <person name="Baker S.E."/>
        </authorList>
    </citation>
    <scope>NUCLEOTIDE SEQUENCE [LARGE SCALE GENOMIC DNA]</scope>
    <source>
        <strain evidence="1 2">CBS 114.80</strain>
    </source>
</reference>